<dbReference type="RefSeq" id="WP_358477263.1">
    <property type="nucleotide sequence ID" value="NZ_JBEZAE010000029.1"/>
</dbReference>
<feature type="region of interest" description="Disordered" evidence="1">
    <location>
        <begin position="1"/>
        <end position="49"/>
    </location>
</feature>
<organism evidence="2 3">
    <name type="scientific">Streptomyces narbonensis</name>
    <dbReference type="NCBI Taxonomy" id="67333"/>
    <lineage>
        <taxon>Bacteria</taxon>
        <taxon>Bacillati</taxon>
        <taxon>Actinomycetota</taxon>
        <taxon>Actinomycetes</taxon>
        <taxon>Kitasatosporales</taxon>
        <taxon>Streptomycetaceae</taxon>
        <taxon>Streptomyces</taxon>
    </lineage>
</organism>
<dbReference type="Proteomes" id="UP001551329">
    <property type="component" value="Unassembled WGS sequence"/>
</dbReference>
<protein>
    <submittedName>
        <fullName evidence="2">Uncharacterized protein</fullName>
    </submittedName>
</protein>
<evidence type="ECO:0000313" key="3">
    <source>
        <dbReference type="Proteomes" id="UP001551329"/>
    </source>
</evidence>
<name>A0ABV3CKQ8_9ACTN</name>
<keyword evidence="3" id="KW-1185">Reference proteome</keyword>
<evidence type="ECO:0000256" key="1">
    <source>
        <dbReference type="SAM" id="MobiDB-lite"/>
    </source>
</evidence>
<reference evidence="2 3" key="1">
    <citation type="submission" date="2024-06" db="EMBL/GenBank/DDBJ databases">
        <title>The Natural Products Discovery Center: Release of the First 8490 Sequenced Strains for Exploring Actinobacteria Biosynthetic Diversity.</title>
        <authorList>
            <person name="Kalkreuter E."/>
            <person name="Kautsar S.A."/>
            <person name="Yang D."/>
            <person name="Bader C.D."/>
            <person name="Teijaro C.N."/>
            <person name="Fluegel L."/>
            <person name="Davis C.M."/>
            <person name="Simpson J.R."/>
            <person name="Lauterbach L."/>
            <person name="Steele A.D."/>
            <person name="Gui C."/>
            <person name="Meng S."/>
            <person name="Li G."/>
            <person name="Viehrig K."/>
            <person name="Ye F."/>
            <person name="Su P."/>
            <person name="Kiefer A.F."/>
            <person name="Nichols A."/>
            <person name="Cepeda A.J."/>
            <person name="Yan W."/>
            <person name="Fan B."/>
            <person name="Jiang Y."/>
            <person name="Adhikari A."/>
            <person name="Zheng C.-J."/>
            <person name="Schuster L."/>
            <person name="Cowan T.M."/>
            <person name="Smanski M.J."/>
            <person name="Chevrette M.G."/>
            <person name="De Carvalho L.P.S."/>
            <person name="Shen B."/>
        </authorList>
    </citation>
    <scope>NUCLEOTIDE SEQUENCE [LARGE SCALE GENOMIC DNA]</scope>
    <source>
        <strain evidence="2 3">NPDC045974</strain>
    </source>
</reference>
<comment type="caution">
    <text evidence="2">The sequence shown here is derived from an EMBL/GenBank/DDBJ whole genome shotgun (WGS) entry which is preliminary data.</text>
</comment>
<accession>A0ABV3CKQ8</accession>
<sequence length="132" mass="14395">MTDQPARPYTDDDLRAEAARQHSHLTDRPSFDTVGDLMTGQEVTPDGGVDWDDFRDETFSAAQQSVHALITGAADVSEWAVNLGADGLQPSDQQLHIGDNRVRIHFAFAPDMTEVDRRDFVALIASAVITGA</sequence>
<proteinExistence type="predicted"/>
<dbReference type="EMBL" id="JBEZAE010000029">
    <property type="protein sequence ID" value="MEU7074703.1"/>
    <property type="molecule type" value="Genomic_DNA"/>
</dbReference>
<evidence type="ECO:0000313" key="2">
    <source>
        <dbReference type="EMBL" id="MEU7074703.1"/>
    </source>
</evidence>
<feature type="compositionally biased region" description="Basic and acidic residues" evidence="1">
    <location>
        <begin position="9"/>
        <end position="30"/>
    </location>
</feature>
<gene>
    <name evidence="2" type="ORF">AB0A88_31885</name>
</gene>